<accession>A0ABP9R3I3</accession>
<evidence type="ECO:0000256" key="6">
    <source>
        <dbReference type="ARBA" id="ARBA00023136"/>
    </source>
</evidence>
<comment type="similarity">
    <text evidence="2">Belongs to the OmpP1/FadL family.</text>
</comment>
<dbReference type="SUPFAM" id="SSF56935">
    <property type="entry name" value="Porins"/>
    <property type="match status" value="1"/>
</dbReference>
<feature type="signal peptide" evidence="8">
    <location>
        <begin position="1"/>
        <end position="24"/>
    </location>
</feature>
<keyword evidence="5 8" id="KW-0732">Signal</keyword>
<evidence type="ECO:0000256" key="7">
    <source>
        <dbReference type="ARBA" id="ARBA00023237"/>
    </source>
</evidence>
<sequence>MNKKLICRSVASALPFLMAGAAQASGFQLLEQNASGLGNSYAGSAAVSENASIIFFNPAGMTRLQKREVSLGGNYIKPSYKFSNDGTVNTPAPAGSDGADAGDPALVPNSYGSYGLTDNLYFGVGVSVPFGLKTEYSPDWAGRFQALSFDIKTLNINPSLAYKIGDRFSLGFGLNWQNMEAQYIRQAAVNNAVTQNTTISLNASSEAWGWNTGVLFKASDNMDIGLSYRSKVKHKLEGMLTSSNQLVSPDVMAEARITLPDTMILSVRQKLSDDWEMLGDISHTYWSRINTVPIVRTSGANEGTTAQTLDAHFRNTWRLALGATQTLDSAWKVKYGIAYDQSPVRSTEERLVSLPDNDRIWVSLGAQWKMDKSSTVDIGAAYLYLRETKIDNNQSTSGRGRVAGVYSGNVTIFGAQYSLAF</sequence>
<dbReference type="InterPro" id="IPR005017">
    <property type="entry name" value="OMPP1/FadL/TodX"/>
</dbReference>
<evidence type="ECO:0000256" key="3">
    <source>
        <dbReference type="ARBA" id="ARBA00022452"/>
    </source>
</evidence>
<gene>
    <name evidence="9" type="ORF">GCM10025770_35770</name>
</gene>
<evidence type="ECO:0000256" key="8">
    <source>
        <dbReference type="SAM" id="SignalP"/>
    </source>
</evidence>
<dbReference type="EMBL" id="BAABLD010000017">
    <property type="protein sequence ID" value="GAA5171315.1"/>
    <property type="molecule type" value="Genomic_DNA"/>
</dbReference>
<protein>
    <submittedName>
        <fullName evidence="9">Outer membrane protein transport protein</fullName>
    </submittedName>
</protein>
<name>A0ABP9R3I3_9RHOO</name>
<comment type="caution">
    <text evidence="9">The sequence shown here is derived from an EMBL/GenBank/DDBJ whole genome shotgun (WGS) entry which is preliminary data.</text>
</comment>
<dbReference type="PANTHER" id="PTHR35093">
    <property type="entry name" value="OUTER MEMBRANE PROTEIN NMB0088-RELATED"/>
    <property type="match status" value="1"/>
</dbReference>
<evidence type="ECO:0000256" key="5">
    <source>
        <dbReference type="ARBA" id="ARBA00022729"/>
    </source>
</evidence>
<keyword evidence="6" id="KW-0472">Membrane</keyword>
<proteinExistence type="inferred from homology"/>
<evidence type="ECO:0000256" key="2">
    <source>
        <dbReference type="ARBA" id="ARBA00008163"/>
    </source>
</evidence>
<evidence type="ECO:0000256" key="4">
    <source>
        <dbReference type="ARBA" id="ARBA00022692"/>
    </source>
</evidence>
<keyword evidence="10" id="KW-1185">Reference proteome</keyword>
<keyword evidence="7" id="KW-0998">Cell outer membrane</keyword>
<keyword evidence="4" id="KW-0812">Transmembrane</keyword>
<evidence type="ECO:0000256" key="1">
    <source>
        <dbReference type="ARBA" id="ARBA00004571"/>
    </source>
</evidence>
<comment type="subcellular location">
    <subcellularLocation>
        <location evidence="1">Cell outer membrane</location>
        <topology evidence="1">Multi-pass membrane protein</topology>
    </subcellularLocation>
</comment>
<evidence type="ECO:0000313" key="10">
    <source>
        <dbReference type="Proteomes" id="UP001500547"/>
    </source>
</evidence>
<dbReference type="RefSeq" id="WP_345534479.1">
    <property type="nucleotide sequence ID" value="NZ_BAABLD010000017.1"/>
</dbReference>
<feature type="chain" id="PRO_5046807385" evidence="8">
    <location>
        <begin position="25"/>
        <end position="421"/>
    </location>
</feature>
<keyword evidence="3" id="KW-1134">Transmembrane beta strand</keyword>
<organism evidence="9 10">
    <name type="scientific">Viridibacterium curvum</name>
    <dbReference type="NCBI Taxonomy" id="1101404"/>
    <lineage>
        <taxon>Bacteria</taxon>
        <taxon>Pseudomonadati</taxon>
        <taxon>Pseudomonadota</taxon>
        <taxon>Betaproteobacteria</taxon>
        <taxon>Rhodocyclales</taxon>
        <taxon>Rhodocyclaceae</taxon>
        <taxon>Viridibacterium</taxon>
    </lineage>
</organism>
<reference evidence="10" key="1">
    <citation type="journal article" date="2019" name="Int. J. Syst. Evol. Microbiol.">
        <title>The Global Catalogue of Microorganisms (GCM) 10K type strain sequencing project: providing services to taxonomists for standard genome sequencing and annotation.</title>
        <authorList>
            <consortium name="The Broad Institute Genomics Platform"/>
            <consortium name="The Broad Institute Genome Sequencing Center for Infectious Disease"/>
            <person name="Wu L."/>
            <person name="Ma J."/>
        </authorList>
    </citation>
    <scope>NUCLEOTIDE SEQUENCE [LARGE SCALE GENOMIC DNA]</scope>
    <source>
        <strain evidence="10">JCM 18715</strain>
    </source>
</reference>
<dbReference type="Proteomes" id="UP001500547">
    <property type="component" value="Unassembled WGS sequence"/>
</dbReference>
<dbReference type="Gene3D" id="2.40.160.60">
    <property type="entry name" value="Outer membrane protein transport protein (OMPP1/FadL/TodX)"/>
    <property type="match status" value="1"/>
</dbReference>
<dbReference type="Pfam" id="PF03349">
    <property type="entry name" value="Toluene_X"/>
    <property type="match status" value="1"/>
</dbReference>
<dbReference type="PANTHER" id="PTHR35093:SF8">
    <property type="entry name" value="OUTER MEMBRANE PROTEIN NMB0088-RELATED"/>
    <property type="match status" value="1"/>
</dbReference>
<evidence type="ECO:0000313" key="9">
    <source>
        <dbReference type="EMBL" id="GAA5171315.1"/>
    </source>
</evidence>